<dbReference type="CDD" id="cd18773">
    <property type="entry name" value="PDC1_HK_sensor"/>
    <property type="match status" value="1"/>
</dbReference>
<feature type="domain" description="HAMP" evidence="13">
    <location>
        <begin position="315"/>
        <end position="367"/>
    </location>
</feature>
<evidence type="ECO:0000256" key="6">
    <source>
        <dbReference type="ARBA" id="ARBA00022741"/>
    </source>
</evidence>
<dbReference type="Gene3D" id="3.30.565.10">
    <property type="entry name" value="Histidine kinase-like ATPase, C-terminal domain"/>
    <property type="match status" value="1"/>
</dbReference>
<keyword evidence="2" id="KW-1003">Cell membrane</keyword>
<dbReference type="InterPro" id="IPR003660">
    <property type="entry name" value="HAMP_dom"/>
</dbReference>
<keyword evidence="7 14" id="KW-0418">Kinase</keyword>
<evidence type="ECO:0000256" key="2">
    <source>
        <dbReference type="ARBA" id="ARBA00022475"/>
    </source>
</evidence>
<keyword evidence="6" id="KW-0547">Nucleotide-binding</keyword>
<protein>
    <submittedName>
        <fullName evidence="14">Two-component system sensor histidine kinase YesM</fullName>
    </submittedName>
</protein>
<dbReference type="GO" id="GO:0000155">
    <property type="term" value="F:phosphorelay sensor kinase activity"/>
    <property type="evidence" value="ECO:0007669"/>
    <property type="project" value="InterPro"/>
</dbReference>
<accession>A0A318EX75</accession>
<dbReference type="Pfam" id="PF02743">
    <property type="entry name" value="dCache_1"/>
    <property type="match status" value="1"/>
</dbReference>
<organism evidence="14 15">
    <name type="scientific">Lachnotalea glycerini</name>
    <dbReference type="NCBI Taxonomy" id="1763509"/>
    <lineage>
        <taxon>Bacteria</taxon>
        <taxon>Bacillati</taxon>
        <taxon>Bacillota</taxon>
        <taxon>Clostridia</taxon>
        <taxon>Lachnospirales</taxon>
        <taxon>Lachnospiraceae</taxon>
        <taxon>Lachnotalea</taxon>
    </lineage>
</organism>
<evidence type="ECO:0000256" key="8">
    <source>
        <dbReference type="ARBA" id="ARBA00022840"/>
    </source>
</evidence>
<dbReference type="Pfam" id="PF00672">
    <property type="entry name" value="HAMP"/>
    <property type="match status" value="1"/>
</dbReference>
<keyword evidence="10" id="KW-0902">Two-component regulatory system</keyword>
<evidence type="ECO:0000256" key="11">
    <source>
        <dbReference type="ARBA" id="ARBA00023136"/>
    </source>
</evidence>
<evidence type="ECO:0000256" key="5">
    <source>
        <dbReference type="ARBA" id="ARBA00022692"/>
    </source>
</evidence>
<dbReference type="AlphaFoldDB" id="A0A318EX75"/>
<dbReference type="EMBL" id="QICS01000001">
    <property type="protein sequence ID" value="PXV95686.1"/>
    <property type="molecule type" value="Genomic_DNA"/>
</dbReference>
<feature type="transmembrane region" description="Helical" evidence="12">
    <location>
        <begin position="291"/>
        <end position="317"/>
    </location>
</feature>
<keyword evidence="4" id="KW-0808">Transferase</keyword>
<proteinExistence type="predicted"/>
<dbReference type="PROSITE" id="PS50885">
    <property type="entry name" value="HAMP"/>
    <property type="match status" value="1"/>
</dbReference>
<evidence type="ECO:0000256" key="9">
    <source>
        <dbReference type="ARBA" id="ARBA00022989"/>
    </source>
</evidence>
<keyword evidence="11 12" id="KW-0472">Membrane</keyword>
<feature type="transmembrane region" description="Helical" evidence="12">
    <location>
        <begin position="21"/>
        <end position="41"/>
    </location>
</feature>
<dbReference type="Gene3D" id="6.10.340.10">
    <property type="match status" value="1"/>
</dbReference>
<dbReference type="SMART" id="SM00304">
    <property type="entry name" value="HAMP"/>
    <property type="match status" value="1"/>
</dbReference>
<evidence type="ECO:0000313" key="14">
    <source>
        <dbReference type="EMBL" id="PXV95686.1"/>
    </source>
</evidence>
<sequence length="575" mass="66890">MRWECFKQWVSTRKLNQKVKYLFLVIICIYLIVFLFMYTFVIRRNMFDYMMTSNMNTLVSIGSNLNGEFNNISQMSQLLMGEPSVRNYLKSPKIEKDNYNPEVLGALRNMMINIQYVSSIYLIRTDGNYIDASNSITYFHTEYLSDSEWIKDIYLKSGGYIVRVNAGGAFEYFSGRPMISMMRAVYDIDSQKRIGILIINLSEDILNESYQEVLDNGKHYAYYDENGQMLSKNEQVDEISRINITTQDYEQISVGGFFKEKVVSYYHVPNTPLRIAGIETLSLTKFVSKEILLFILFIILLTFISLSVLGFFIAHYITAPIQRLARSMSSVKNGWLQRVSLKTSKDEIGDLKDSYNNMLIEINRLIDELVENEKQTHRAEFEILQEQIKPHFLYNTLDTIAFLSLEREKEEVYSAIETLGSFYRKFLSKGSKQITLEEEIEIVKDYCKLQKLRYGDIFEDLYEIDESLKQIKIPKLILQPLVENSLYHGIRLKGEKGIIKITAYADEANLHIVVYDSGIGMSKSKIEALMTESNTKSFGFKGIIKRIRYYYGMEDIFDIQSEEGIFTEIDLKLPL</sequence>
<dbReference type="Proteomes" id="UP000247523">
    <property type="component" value="Unassembled WGS sequence"/>
</dbReference>
<dbReference type="SUPFAM" id="SSF158472">
    <property type="entry name" value="HAMP domain-like"/>
    <property type="match status" value="1"/>
</dbReference>
<keyword evidence="9 12" id="KW-1133">Transmembrane helix</keyword>
<dbReference type="Pfam" id="PF06580">
    <property type="entry name" value="His_kinase"/>
    <property type="match status" value="1"/>
</dbReference>
<evidence type="ECO:0000259" key="13">
    <source>
        <dbReference type="PROSITE" id="PS50885"/>
    </source>
</evidence>
<evidence type="ECO:0000313" key="15">
    <source>
        <dbReference type="Proteomes" id="UP000247523"/>
    </source>
</evidence>
<dbReference type="InterPro" id="IPR010559">
    <property type="entry name" value="Sig_transdc_His_kin_internal"/>
</dbReference>
<keyword evidence="8" id="KW-0067">ATP-binding</keyword>
<dbReference type="Pfam" id="PF02518">
    <property type="entry name" value="HATPase_c"/>
    <property type="match status" value="1"/>
</dbReference>
<keyword evidence="5 12" id="KW-0812">Transmembrane</keyword>
<name>A0A318EX75_9FIRM</name>
<evidence type="ECO:0000256" key="1">
    <source>
        <dbReference type="ARBA" id="ARBA00004651"/>
    </source>
</evidence>
<evidence type="ECO:0000256" key="3">
    <source>
        <dbReference type="ARBA" id="ARBA00022553"/>
    </source>
</evidence>
<keyword evidence="3" id="KW-0597">Phosphoprotein</keyword>
<evidence type="ECO:0000256" key="10">
    <source>
        <dbReference type="ARBA" id="ARBA00023012"/>
    </source>
</evidence>
<dbReference type="InterPro" id="IPR050640">
    <property type="entry name" value="Bact_2-comp_sensor_kinase"/>
</dbReference>
<comment type="subcellular location">
    <subcellularLocation>
        <location evidence="1">Cell membrane</location>
        <topology evidence="1">Multi-pass membrane protein</topology>
    </subcellularLocation>
</comment>
<dbReference type="PANTHER" id="PTHR34220">
    <property type="entry name" value="SENSOR HISTIDINE KINASE YPDA"/>
    <property type="match status" value="1"/>
</dbReference>
<dbReference type="GO" id="GO:0005886">
    <property type="term" value="C:plasma membrane"/>
    <property type="evidence" value="ECO:0007669"/>
    <property type="project" value="UniProtKB-SubCell"/>
</dbReference>
<comment type="caution">
    <text evidence="14">The sequence shown here is derived from an EMBL/GenBank/DDBJ whole genome shotgun (WGS) entry which is preliminary data.</text>
</comment>
<gene>
    <name evidence="14" type="ORF">C8E03_101316</name>
</gene>
<dbReference type="CDD" id="cd06225">
    <property type="entry name" value="HAMP"/>
    <property type="match status" value="1"/>
</dbReference>
<reference evidence="14 15" key="1">
    <citation type="submission" date="2018-05" db="EMBL/GenBank/DDBJ databases">
        <title>Genomic Encyclopedia of Type Strains, Phase IV (KMG-IV): sequencing the most valuable type-strain genomes for metagenomic binning, comparative biology and taxonomic classification.</title>
        <authorList>
            <person name="Goeker M."/>
        </authorList>
    </citation>
    <scope>NUCLEOTIDE SEQUENCE [LARGE SCALE GENOMIC DNA]</scope>
    <source>
        <strain evidence="14 15">DSM 28816</strain>
    </source>
</reference>
<evidence type="ECO:0000256" key="4">
    <source>
        <dbReference type="ARBA" id="ARBA00022679"/>
    </source>
</evidence>
<dbReference type="InterPro" id="IPR033479">
    <property type="entry name" value="dCache_1"/>
</dbReference>
<dbReference type="InterPro" id="IPR036890">
    <property type="entry name" value="HATPase_C_sf"/>
</dbReference>
<evidence type="ECO:0000256" key="7">
    <source>
        <dbReference type="ARBA" id="ARBA00022777"/>
    </source>
</evidence>
<evidence type="ECO:0000256" key="12">
    <source>
        <dbReference type="SAM" id="Phobius"/>
    </source>
</evidence>
<dbReference type="GO" id="GO:0005524">
    <property type="term" value="F:ATP binding"/>
    <property type="evidence" value="ECO:0007669"/>
    <property type="project" value="UniProtKB-KW"/>
</dbReference>
<dbReference type="SUPFAM" id="SSF55874">
    <property type="entry name" value="ATPase domain of HSP90 chaperone/DNA topoisomerase II/histidine kinase"/>
    <property type="match status" value="1"/>
</dbReference>
<dbReference type="PANTHER" id="PTHR34220:SF11">
    <property type="entry name" value="SENSOR PROTEIN KINASE HPTS"/>
    <property type="match status" value="1"/>
</dbReference>
<dbReference type="InterPro" id="IPR003594">
    <property type="entry name" value="HATPase_dom"/>
</dbReference>